<organism evidence="1 2">
    <name type="scientific">Ancylostoma ceylanicum</name>
    <dbReference type="NCBI Taxonomy" id="53326"/>
    <lineage>
        <taxon>Eukaryota</taxon>
        <taxon>Metazoa</taxon>
        <taxon>Ecdysozoa</taxon>
        <taxon>Nematoda</taxon>
        <taxon>Chromadorea</taxon>
        <taxon>Rhabditida</taxon>
        <taxon>Rhabditina</taxon>
        <taxon>Rhabditomorpha</taxon>
        <taxon>Strongyloidea</taxon>
        <taxon>Ancylostomatidae</taxon>
        <taxon>Ancylostomatinae</taxon>
        <taxon>Ancylostoma</taxon>
    </lineage>
</organism>
<evidence type="ECO:0000313" key="2">
    <source>
        <dbReference type="Proteomes" id="UP000024635"/>
    </source>
</evidence>
<dbReference type="EMBL" id="JARK01001629">
    <property type="protein sequence ID" value="EYB85683.1"/>
    <property type="molecule type" value="Genomic_DNA"/>
</dbReference>
<comment type="caution">
    <text evidence="1">The sequence shown here is derived from an EMBL/GenBank/DDBJ whole genome shotgun (WGS) entry which is preliminary data.</text>
</comment>
<reference evidence="2" key="1">
    <citation type="journal article" date="2015" name="Nat. Genet.">
        <title>The genome and transcriptome of the zoonotic hookworm Ancylostoma ceylanicum identify infection-specific gene families.</title>
        <authorList>
            <person name="Schwarz E.M."/>
            <person name="Hu Y."/>
            <person name="Antoshechkin I."/>
            <person name="Miller M.M."/>
            <person name="Sternberg P.W."/>
            <person name="Aroian R.V."/>
        </authorList>
    </citation>
    <scope>NUCLEOTIDE SEQUENCE</scope>
    <source>
        <strain evidence="2">HY135</strain>
    </source>
</reference>
<dbReference type="AlphaFoldDB" id="A0A016S4X7"/>
<evidence type="ECO:0000313" key="1">
    <source>
        <dbReference type="EMBL" id="EYB85683.1"/>
    </source>
</evidence>
<sequence length="78" mass="9182">MPLMEQLSWILGSTEIFRHMNKIAKMMLPWMTSIHICNFSHSNSSMFHSRLSSRLLEPHASVRLPKIVKEEYKDPKAR</sequence>
<proteinExistence type="predicted"/>
<dbReference type="Proteomes" id="UP000024635">
    <property type="component" value="Unassembled WGS sequence"/>
</dbReference>
<protein>
    <submittedName>
        <fullName evidence="1">Uncharacterized protein</fullName>
    </submittedName>
</protein>
<keyword evidence="2" id="KW-1185">Reference proteome</keyword>
<name>A0A016S4X7_9BILA</name>
<gene>
    <name evidence="1" type="primary">Acey_s0293.g1608</name>
    <name evidence="1" type="ORF">Y032_0293g1608</name>
</gene>
<accession>A0A016S4X7</accession>